<dbReference type="Pfam" id="PF24809">
    <property type="entry name" value="DUF7708"/>
    <property type="match status" value="1"/>
</dbReference>
<evidence type="ECO:0000313" key="3">
    <source>
        <dbReference type="Proteomes" id="UP001610335"/>
    </source>
</evidence>
<dbReference type="InterPro" id="IPR056125">
    <property type="entry name" value="DUF7708"/>
</dbReference>
<evidence type="ECO:0000313" key="2">
    <source>
        <dbReference type="EMBL" id="KAL2834245.1"/>
    </source>
</evidence>
<gene>
    <name evidence="2" type="ORF">BDW59DRAFT_45259</name>
</gene>
<reference evidence="2 3" key="1">
    <citation type="submission" date="2024-07" db="EMBL/GenBank/DDBJ databases">
        <title>Section-level genome sequencing and comparative genomics of Aspergillus sections Usti and Cavernicolus.</title>
        <authorList>
            <consortium name="Lawrence Berkeley National Laboratory"/>
            <person name="Nybo J.L."/>
            <person name="Vesth T.C."/>
            <person name="Theobald S."/>
            <person name="Frisvad J.C."/>
            <person name="Larsen T.O."/>
            <person name="Kjaerboelling I."/>
            <person name="Rothschild-Mancinelli K."/>
            <person name="Lyhne E.K."/>
            <person name="Kogle M.E."/>
            <person name="Barry K."/>
            <person name="Clum A."/>
            <person name="Na H."/>
            <person name="Ledsgaard L."/>
            <person name="Lin J."/>
            <person name="Lipzen A."/>
            <person name="Kuo A."/>
            <person name="Riley R."/>
            <person name="Mondo S."/>
            <person name="LaButti K."/>
            <person name="Haridas S."/>
            <person name="Pangalinan J."/>
            <person name="Salamov A.A."/>
            <person name="Simmons B.A."/>
            <person name="Magnuson J.K."/>
            <person name="Chen J."/>
            <person name="Drula E."/>
            <person name="Henrissat B."/>
            <person name="Wiebenga A."/>
            <person name="Lubbers R.J."/>
            <person name="Gomes A.C."/>
            <person name="Makela M.R."/>
            <person name="Stajich J."/>
            <person name="Grigoriev I.V."/>
            <person name="Mortensen U.H."/>
            <person name="De vries R.P."/>
            <person name="Baker S.E."/>
            <person name="Andersen M.R."/>
        </authorList>
    </citation>
    <scope>NUCLEOTIDE SEQUENCE [LARGE SCALE GENOMIC DNA]</scope>
    <source>
        <strain evidence="2 3">CBS 600.67</strain>
    </source>
</reference>
<comment type="caution">
    <text evidence="2">The sequence shown here is derived from an EMBL/GenBank/DDBJ whole genome shotgun (WGS) entry which is preliminary data.</text>
</comment>
<feature type="domain" description="DUF7708" evidence="1">
    <location>
        <begin position="116"/>
        <end position="226"/>
    </location>
</feature>
<sequence>MSASQAVEDGRFPVVYWKKRFDIRHPSPNPVIAILDTEYNELVKAWKRLQELLPLADQVLFQERPQTVQDVQALVRDIQDLWVSRSQQVVFTRSMTLSDTFSATLDSHTIPLTALPSHQFYSSLLYSALQSIIKASAKYPRVICGVMNALVKINRSICPSAESELVQPTKDSIPSIAKFYSLTFFFLGELMDWYTRRFKCRLLKSLHEDIDLDFCSLISMIQGSANRFMHGPIDPAGISENDSEKPEAVMQHTDQQLWEKARLSQLGQRLDDRRSAAQTAMTRLLIWEIQRDAEQRSRLRDKRCVLLSQLLGTAHQRLRPVIQDSRGIVSLTTAPGQDLLLSATPVEAPRHKHTRVELQLASAHLQDYFDDDDQTADYEPDMDVMVEAGVLELLKQWATDTYSQILAVGDSPNPGLPSPVSVISACYATLARDARFPLIAHFCALASTARNGMTLFQQGLIALVYSLIRQLIEYLPPVANGTSSRTVKPENLTRLDGTLTSWKEVLSLIDALLYYAPPLLMCIVDGLDKLQDPSTDEYIRSLMRVFVSHTRKPSGSIPGRPSVLLKVLFTVDGRLDPLVETLSESPLTLSESNGTAVAAPGTPSGSDIEVMIDT</sequence>
<dbReference type="EMBL" id="JBFXLS010000002">
    <property type="protein sequence ID" value="KAL2834245.1"/>
    <property type="molecule type" value="Genomic_DNA"/>
</dbReference>
<accession>A0ABR4J2N9</accession>
<organism evidence="2 3">
    <name type="scientific">Aspergillus cavernicola</name>
    <dbReference type="NCBI Taxonomy" id="176166"/>
    <lineage>
        <taxon>Eukaryota</taxon>
        <taxon>Fungi</taxon>
        <taxon>Dikarya</taxon>
        <taxon>Ascomycota</taxon>
        <taxon>Pezizomycotina</taxon>
        <taxon>Eurotiomycetes</taxon>
        <taxon>Eurotiomycetidae</taxon>
        <taxon>Eurotiales</taxon>
        <taxon>Aspergillaceae</taxon>
        <taxon>Aspergillus</taxon>
        <taxon>Aspergillus subgen. Nidulantes</taxon>
    </lineage>
</organism>
<protein>
    <recommendedName>
        <fullName evidence="1">DUF7708 domain-containing protein</fullName>
    </recommendedName>
</protein>
<keyword evidence="3" id="KW-1185">Reference proteome</keyword>
<dbReference type="Proteomes" id="UP001610335">
    <property type="component" value="Unassembled WGS sequence"/>
</dbReference>
<name>A0ABR4J2N9_9EURO</name>
<evidence type="ECO:0000259" key="1">
    <source>
        <dbReference type="Pfam" id="PF24809"/>
    </source>
</evidence>
<proteinExistence type="predicted"/>